<comment type="caution">
    <text evidence="1">The sequence shown here is derived from an EMBL/GenBank/DDBJ whole genome shotgun (WGS) entry which is preliminary data.</text>
</comment>
<gene>
    <name evidence="1" type="ORF">EVA_07465</name>
</gene>
<reference evidence="1" key="1">
    <citation type="journal article" date="2012" name="PLoS ONE">
        <title>Gene sets for utilization of primary and secondary nutrition supplies in the distal gut of endangered iberian lynx.</title>
        <authorList>
            <person name="Alcaide M."/>
            <person name="Messina E."/>
            <person name="Richter M."/>
            <person name="Bargiela R."/>
            <person name="Peplies J."/>
            <person name="Huws S.A."/>
            <person name="Newbold C.J."/>
            <person name="Golyshin P.N."/>
            <person name="Simon M.A."/>
            <person name="Lopez G."/>
            <person name="Yakimov M.M."/>
            <person name="Ferrer M."/>
        </authorList>
    </citation>
    <scope>NUCLEOTIDE SEQUENCE</scope>
</reference>
<sequence length="27" mass="3214">GYNAEENVLHLLYECDAWLDKYVKQAK</sequence>
<name>J9GPT2_9ZZZZ</name>
<accession>J9GPT2</accession>
<dbReference type="EMBL" id="AMCI01001811">
    <property type="protein sequence ID" value="EJX04428.1"/>
    <property type="molecule type" value="Genomic_DNA"/>
</dbReference>
<proteinExistence type="predicted"/>
<organism evidence="1">
    <name type="scientific">gut metagenome</name>
    <dbReference type="NCBI Taxonomy" id="749906"/>
    <lineage>
        <taxon>unclassified sequences</taxon>
        <taxon>metagenomes</taxon>
        <taxon>organismal metagenomes</taxon>
    </lineage>
</organism>
<protein>
    <submittedName>
        <fullName evidence="1">Uncharacterized protein</fullName>
    </submittedName>
</protein>
<feature type="non-terminal residue" evidence="1">
    <location>
        <position position="1"/>
    </location>
</feature>
<dbReference type="AlphaFoldDB" id="J9GPT2"/>
<evidence type="ECO:0000313" key="1">
    <source>
        <dbReference type="EMBL" id="EJX04428.1"/>
    </source>
</evidence>